<dbReference type="GO" id="GO:0005737">
    <property type="term" value="C:cytoplasm"/>
    <property type="evidence" value="ECO:0007669"/>
    <property type="project" value="UniProtKB-SubCell"/>
</dbReference>
<dbReference type="GO" id="GO:0002949">
    <property type="term" value="P:tRNA threonylcarbamoyladenosine modification"/>
    <property type="evidence" value="ECO:0007669"/>
    <property type="project" value="InterPro"/>
</dbReference>
<name>A0A523ZGU6_UNCAE</name>
<evidence type="ECO:0000256" key="10">
    <source>
        <dbReference type="ARBA" id="ARBA00032441"/>
    </source>
</evidence>
<accession>A0A523ZGU6</accession>
<keyword evidence="7" id="KW-0547">Nucleotide-binding</keyword>
<evidence type="ECO:0000256" key="7">
    <source>
        <dbReference type="ARBA" id="ARBA00022741"/>
    </source>
</evidence>
<dbReference type="NCBIfam" id="TIGR00150">
    <property type="entry name" value="T6A_YjeE"/>
    <property type="match status" value="1"/>
</dbReference>
<keyword evidence="6" id="KW-0479">Metal-binding</keyword>
<comment type="similarity">
    <text evidence="2">Belongs to the TsaE family.</text>
</comment>
<keyword evidence="8" id="KW-0067">ATP-binding</keyword>
<comment type="subcellular location">
    <subcellularLocation>
        <location evidence="1">Cytoplasm</location>
    </subcellularLocation>
</comment>
<evidence type="ECO:0000313" key="11">
    <source>
        <dbReference type="EMBL" id="TEU03006.1"/>
    </source>
</evidence>
<reference evidence="11 12" key="1">
    <citation type="submission" date="2019-03" db="EMBL/GenBank/DDBJ databases">
        <title>Metabolic potential of uncultured bacteria and archaea associated with petroleum seepage in deep-sea sediments.</title>
        <authorList>
            <person name="Dong X."/>
            <person name="Hubert C."/>
        </authorList>
    </citation>
    <scope>NUCLEOTIDE SEQUENCE [LARGE SCALE GENOMIC DNA]</scope>
    <source>
        <strain evidence="11">E26_bin6</strain>
    </source>
</reference>
<sequence>MFSTVTQNPEATKQVGKNLGQNLFPGSIVALTGELGSGKTTLVQGIGEGLRIKSLIKSPSFVIINEYDGPLPLYHFDLYRLNNAEEILSLGYEEYFYEKRGVVVIEWAKKIKDFLPKEYLEINLKIVNPVRKSFFNGVNLSKRKISGQAYGASYREVIKKMEKLFCSC</sequence>
<dbReference type="InterPro" id="IPR027417">
    <property type="entry name" value="P-loop_NTPase"/>
</dbReference>
<dbReference type="GO" id="GO:0016740">
    <property type="term" value="F:transferase activity"/>
    <property type="evidence" value="ECO:0007669"/>
    <property type="project" value="UniProtKB-KW"/>
</dbReference>
<dbReference type="GO" id="GO:0005524">
    <property type="term" value="F:ATP binding"/>
    <property type="evidence" value="ECO:0007669"/>
    <property type="project" value="UniProtKB-KW"/>
</dbReference>
<evidence type="ECO:0000256" key="3">
    <source>
        <dbReference type="ARBA" id="ARBA00019010"/>
    </source>
</evidence>
<evidence type="ECO:0000256" key="4">
    <source>
        <dbReference type="ARBA" id="ARBA00022490"/>
    </source>
</evidence>
<evidence type="ECO:0000256" key="6">
    <source>
        <dbReference type="ARBA" id="ARBA00022723"/>
    </source>
</evidence>
<dbReference type="InterPro" id="IPR003442">
    <property type="entry name" value="T6A_TsaE"/>
</dbReference>
<dbReference type="PANTHER" id="PTHR33540">
    <property type="entry name" value="TRNA THREONYLCARBAMOYLADENOSINE BIOSYNTHESIS PROTEIN TSAE"/>
    <property type="match status" value="1"/>
</dbReference>
<dbReference type="Pfam" id="PF02367">
    <property type="entry name" value="TsaE"/>
    <property type="match status" value="1"/>
</dbReference>
<keyword evidence="9" id="KW-0460">Magnesium</keyword>
<dbReference type="EMBL" id="SOHY01000092">
    <property type="protein sequence ID" value="TEU03006.1"/>
    <property type="molecule type" value="Genomic_DNA"/>
</dbReference>
<evidence type="ECO:0000256" key="8">
    <source>
        <dbReference type="ARBA" id="ARBA00022840"/>
    </source>
</evidence>
<dbReference type="Proteomes" id="UP000316674">
    <property type="component" value="Unassembled WGS sequence"/>
</dbReference>
<evidence type="ECO:0000256" key="1">
    <source>
        <dbReference type="ARBA" id="ARBA00004496"/>
    </source>
</evidence>
<dbReference type="SUPFAM" id="SSF52540">
    <property type="entry name" value="P-loop containing nucleoside triphosphate hydrolases"/>
    <property type="match status" value="1"/>
</dbReference>
<dbReference type="PANTHER" id="PTHR33540:SF2">
    <property type="entry name" value="TRNA THREONYLCARBAMOYLADENOSINE BIOSYNTHESIS PROTEIN TSAE"/>
    <property type="match status" value="1"/>
</dbReference>
<gene>
    <name evidence="11" type="primary">tsaE</name>
    <name evidence="11" type="ORF">E3I16_01485</name>
</gene>
<evidence type="ECO:0000313" key="12">
    <source>
        <dbReference type="Proteomes" id="UP000316674"/>
    </source>
</evidence>
<evidence type="ECO:0000256" key="2">
    <source>
        <dbReference type="ARBA" id="ARBA00007599"/>
    </source>
</evidence>
<organism evidence="11 12">
    <name type="scientific">Aerophobetes bacterium</name>
    <dbReference type="NCBI Taxonomy" id="2030807"/>
    <lineage>
        <taxon>Bacteria</taxon>
        <taxon>Candidatus Aerophobota</taxon>
    </lineage>
</organism>
<evidence type="ECO:0000256" key="5">
    <source>
        <dbReference type="ARBA" id="ARBA00022694"/>
    </source>
</evidence>
<dbReference type="GO" id="GO:0046872">
    <property type="term" value="F:metal ion binding"/>
    <property type="evidence" value="ECO:0007669"/>
    <property type="project" value="UniProtKB-KW"/>
</dbReference>
<proteinExistence type="inferred from homology"/>
<comment type="caution">
    <text evidence="11">The sequence shown here is derived from an EMBL/GenBank/DDBJ whole genome shotgun (WGS) entry which is preliminary data.</text>
</comment>
<keyword evidence="11" id="KW-0808">Transferase</keyword>
<protein>
    <recommendedName>
        <fullName evidence="3">tRNA threonylcarbamoyladenosine biosynthesis protein TsaE</fullName>
    </recommendedName>
    <alternativeName>
        <fullName evidence="10">t(6)A37 threonylcarbamoyladenosine biosynthesis protein TsaE</fullName>
    </alternativeName>
</protein>
<dbReference type="Gene3D" id="3.40.50.300">
    <property type="entry name" value="P-loop containing nucleotide triphosphate hydrolases"/>
    <property type="match status" value="1"/>
</dbReference>
<keyword evidence="4" id="KW-0963">Cytoplasm</keyword>
<keyword evidence="5" id="KW-0819">tRNA processing</keyword>
<dbReference type="AlphaFoldDB" id="A0A523ZGU6"/>
<evidence type="ECO:0000256" key="9">
    <source>
        <dbReference type="ARBA" id="ARBA00022842"/>
    </source>
</evidence>